<reference evidence="2" key="2">
    <citation type="submission" date="2004-02" db="EMBL/GenBank/DDBJ databases">
        <authorList>
            <consortium name="Genoscope"/>
            <consortium name="Whitehead Institute Centre for Genome Research"/>
        </authorList>
    </citation>
    <scope>NUCLEOTIDE SEQUENCE</scope>
</reference>
<dbReference type="HOGENOM" id="CLU_008532_0_0_1"/>
<evidence type="ECO:0000313" key="2">
    <source>
        <dbReference type="EMBL" id="CAF90549.1"/>
    </source>
</evidence>
<reference evidence="2" key="1">
    <citation type="journal article" date="2004" name="Nature">
        <title>Genome duplication in the teleost fish Tetraodon nigroviridis reveals the early vertebrate proto-karyotype.</title>
        <authorList>
            <person name="Jaillon O."/>
            <person name="Aury J.-M."/>
            <person name="Brunet F."/>
            <person name="Petit J.-L."/>
            <person name="Stange-Thomann N."/>
            <person name="Mauceli E."/>
            <person name="Bouneau L."/>
            <person name="Fischer C."/>
            <person name="Ozouf-Costaz C."/>
            <person name="Bernot A."/>
            <person name="Nicaud S."/>
            <person name="Jaffe D."/>
            <person name="Fisher S."/>
            <person name="Lutfalla G."/>
            <person name="Dossat C."/>
            <person name="Segurens B."/>
            <person name="Dasilva C."/>
            <person name="Salanoubat M."/>
            <person name="Levy M."/>
            <person name="Boudet N."/>
            <person name="Castellano S."/>
            <person name="Anthouard V."/>
            <person name="Jubin C."/>
            <person name="Castelli V."/>
            <person name="Katinka M."/>
            <person name="Vacherie B."/>
            <person name="Biemont C."/>
            <person name="Skalli Z."/>
            <person name="Cattolico L."/>
            <person name="Poulain J."/>
            <person name="De Berardinis V."/>
            <person name="Cruaud C."/>
            <person name="Duprat S."/>
            <person name="Brottier P."/>
            <person name="Coutanceau J.-P."/>
            <person name="Gouzy J."/>
            <person name="Parra G."/>
            <person name="Lardier G."/>
            <person name="Chapple C."/>
            <person name="McKernan K.J."/>
            <person name="McEwan P."/>
            <person name="Bosak S."/>
            <person name="Kellis M."/>
            <person name="Volff J.-N."/>
            <person name="Guigo R."/>
            <person name="Zody M.C."/>
            <person name="Mesirov J."/>
            <person name="Lindblad-Toh K."/>
            <person name="Birren B."/>
            <person name="Nusbaum C."/>
            <person name="Kahn D."/>
            <person name="Robinson-Rechavi M."/>
            <person name="Laudet V."/>
            <person name="Schachter V."/>
            <person name="Quetier F."/>
            <person name="Saurin W."/>
            <person name="Scarpelli C."/>
            <person name="Wincker P."/>
            <person name="Lander E.S."/>
            <person name="Weissenbach J."/>
            <person name="Roest Crollius H."/>
        </authorList>
    </citation>
    <scope>NUCLEOTIDE SEQUENCE [LARGE SCALE GENOMIC DNA]</scope>
</reference>
<proteinExistence type="predicted"/>
<feature type="non-terminal residue" evidence="2">
    <location>
        <position position="1"/>
    </location>
</feature>
<sequence length="51" mass="5401">MSSVAVLTQEIFNEHRSGLLPEQSNAAVAGTSAGEEEDALPTYKEAFPPLP</sequence>
<dbReference type="AlphaFoldDB" id="Q4T983"/>
<feature type="region of interest" description="Disordered" evidence="1">
    <location>
        <begin position="22"/>
        <end position="51"/>
    </location>
</feature>
<comment type="caution">
    <text evidence="2">The sequence shown here is derived from an EMBL/GenBank/DDBJ whole genome shotgun (WGS) entry which is preliminary data.</text>
</comment>
<name>Q4T983_TETNG</name>
<dbReference type="KEGG" id="tng:GSTEN00004878G001"/>
<gene>
    <name evidence="2" type="ORF">GSTENG00004878001</name>
</gene>
<protein>
    <submittedName>
        <fullName evidence="2">(spotted green pufferfish) hypothetical protein</fullName>
    </submittedName>
</protein>
<dbReference type="EMBL" id="CAAE01007631">
    <property type="protein sequence ID" value="CAF90549.1"/>
    <property type="molecule type" value="Genomic_DNA"/>
</dbReference>
<accession>Q4T983</accession>
<dbReference type="OrthoDB" id="10027144at2759"/>
<organism evidence="2">
    <name type="scientific">Tetraodon nigroviridis</name>
    <name type="common">Spotted green pufferfish</name>
    <name type="synonym">Chelonodon nigroviridis</name>
    <dbReference type="NCBI Taxonomy" id="99883"/>
    <lineage>
        <taxon>Eukaryota</taxon>
        <taxon>Metazoa</taxon>
        <taxon>Chordata</taxon>
        <taxon>Craniata</taxon>
        <taxon>Vertebrata</taxon>
        <taxon>Euteleostomi</taxon>
        <taxon>Actinopterygii</taxon>
        <taxon>Neopterygii</taxon>
        <taxon>Teleostei</taxon>
        <taxon>Neoteleostei</taxon>
        <taxon>Acanthomorphata</taxon>
        <taxon>Eupercaria</taxon>
        <taxon>Tetraodontiformes</taxon>
        <taxon>Tetradontoidea</taxon>
        <taxon>Tetraodontidae</taxon>
        <taxon>Tetraodon</taxon>
    </lineage>
</organism>
<evidence type="ECO:0000256" key="1">
    <source>
        <dbReference type="SAM" id="MobiDB-lite"/>
    </source>
</evidence>